<protein>
    <submittedName>
        <fullName evidence="2">Uncharacterized protein</fullName>
    </submittedName>
</protein>
<reference evidence="2" key="2">
    <citation type="submission" date="2022-01" db="EMBL/GenBank/DDBJ databases">
        <authorList>
            <person name="Yamashiro T."/>
            <person name="Shiraishi A."/>
            <person name="Satake H."/>
            <person name="Nakayama K."/>
        </authorList>
    </citation>
    <scope>NUCLEOTIDE SEQUENCE</scope>
</reference>
<sequence length="248" mass="27802">MFTTIKRSYWEGKRLRWTSRCYPEFIWSRSFIGLGLKQLGRWSRAKRKGAAGGLGLFSNPRPAEDTNAPHSPPGFPVRFLGNPTRRGSLDRIEHPSETKVFHNEDGNPARANIKQALGYLKDGDGDGNSQHLRYQNTMGGYKDAGYMSDPHTGRSQPEYVFTGSNAAISWRFIKQTMSATSSNHAKILSIHEVSQESLTVVHEDNAACIAQLKDEYIKGDQPSIFYRSSFSLVTCRGVATYCLKVSFK</sequence>
<organism evidence="2 3">
    <name type="scientific">Tanacetum coccineum</name>
    <dbReference type="NCBI Taxonomy" id="301880"/>
    <lineage>
        <taxon>Eukaryota</taxon>
        <taxon>Viridiplantae</taxon>
        <taxon>Streptophyta</taxon>
        <taxon>Embryophyta</taxon>
        <taxon>Tracheophyta</taxon>
        <taxon>Spermatophyta</taxon>
        <taxon>Magnoliopsida</taxon>
        <taxon>eudicotyledons</taxon>
        <taxon>Gunneridae</taxon>
        <taxon>Pentapetalae</taxon>
        <taxon>asterids</taxon>
        <taxon>campanulids</taxon>
        <taxon>Asterales</taxon>
        <taxon>Asteraceae</taxon>
        <taxon>Asteroideae</taxon>
        <taxon>Anthemideae</taxon>
        <taxon>Anthemidinae</taxon>
        <taxon>Tanacetum</taxon>
    </lineage>
</organism>
<name>A0ABQ5DQC2_9ASTR</name>
<gene>
    <name evidence="2" type="ORF">Tco_0941246</name>
</gene>
<keyword evidence="3" id="KW-1185">Reference proteome</keyword>
<accession>A0ABQ5DQC2</accession>
<feature type="region of interest" description="Disordered" evidence="1">
    <location>
        <begin position="53"/>
        <end position="76"/>
    </location>
</feature>
<evidence type="ECO:0000256" key="1">
    <source>
        <dbReference type="SAM" id="MobiDB-lite"/>
    </source>
</evidence>
<dbReference type="Proteomes" id="UP001151760">
    <property type="component" value="Unassembled WGS sequence"/>
</dbReference>
<evidence type="ECO:0000313" key="3">
    <source>
        <dbReference type="Proteomes" id="UP001151760"/>
    </source>
</evidence>
<comment type="caution">
    <text evidence="2">The sequence shown here is derived from an EMBL/GenBank/DDBJ whole genome shotgun (WGS) entry which is preliminary data.</text>
</comment>
<proteinExistence type="predicted"/>
<reference evidence="2" key="1">
    <citation type="journal article" date="2022" name="Int. J. Mol. Sci.">
        <title>Draft Genome of Tanacetum Coccineum: Genomic Comparison of Closely Related Tanacetum-Family Plants.</title>
        <authorList>
            <person name="Yamashiro T."/>
            <person name="Shiraishi A."/>
            <person name="Nakayama K."/>
            <person name="Satake H."/>
        </authorList>
    </citation>
    <scope>NUCLEOTIDE SEQUENCE</scope>
</reference>
<dbReference type="EMBL" id="BQNB010015558">
    <property type="protein sequence ID" value="GJT41381.1"/>
    <property type="molecule type" value="Genomic_DNA"/>
</dbReference>
<evidence type="ECO:0000313" key="2">
    <source>
        <dbReference type="EMBL" id="GJT41381.1"/>
    </source>
</evidence>